<protein>
    <submittedName>
        <fullName evidence="1">Uncharacterized protein</fullName>
    </submittedName>
</protein>
<evidence type="ECO:0000313" key="1">
    <source>
        <dbReference type="EMBL" id="VDN33541.1"/>
    </source>
</evidence>
<dbReference type="Proteomes" id="UP000281553">
    <property type="component" value="Unassembled WGS sequence"/>
</dbReference>
<name>A0A3P7NTD1_DIBLA</name>
<proteinExistence type="predicted"/>
<dbReference type="EMBL" id="UYRU01083896">
    <property type="protein sequence ID" value="VDN33541.1"/>
    <property type="molecule type" value="Genomic_DNA"/>
</dbReference>
<accession>A0A3P7NTD1</accession>
<gene>
    <name evidence="1" type="ORF">DILT_LOCUS16261</name>
</gene>
<reference evidence="1 2" key="1">
    <citation type="submission" date="2018-11" db="EMBL/GenBank/DDBJ databases">
        <authorList>
            <consortium name="Pathogen Informatics"/>
        </authorList>
    </citation>
    <scope>NUCLEOTIDE SEQUENCE [LARGE SCALE GENOMIC DNA]</scope>
</reference>
<sequence length="96" mass="10838">MFHDLVKTFDFTTGAFGYAHNPYCGFRPSGSDYDFTELDASPQAWRSVFCTERPHALAVVISGTATSAMRSLGHMMVYVYWCLRFHCSCFAFSICP</sequence>
<organism evidence="1 2">
    <name type="scientific">Dibothriocephalus latus</name>
    <name type="common">Fish tapeworm</name>
    <name type="synonym">Diphyllobothrium latum</name>
    <dbReference type="NCBI Taxonomy" id="60516"/>
    <lineage>
        <taxon>Eukaryota</taxon>
        <taxon>Metazoa</taxon>
        <taxon>Spiralia</taxon>
        <taxon>Lophotrochozoa</taxon>
        <taxon>Platyhelminthes</taxon>
        <taxon>Cestoda</taxon>
        <taxon>Eucestoda</taxon>
        <taxon>Diphyllobothriidea</taxon>
        <taxon>Diphyllobothriidae</taxon>
        <taxon>Dibothriocephalus</taxon>
    </lineage>
</organism>
<evidence type="ECO:0000313" key="2">
    <source>
        <dbReference type="Proteomes" id="UP000281553"/>
    </source>
</evidence>
<keyword evidence="2" id="KW-1185">Reference proteome</keyword>
<dbReference type="AlphaFoldDB" id="A0A3P7NTD1"/>